<sequence>MTRVVDGDTIEVKTADGAEKTVRLLNIDTPETVDPQEPVQCLGPEASAFLKEQLTEGTGVDLTYDVEEKDRYGRDLAVVSTDSTSNISVDIARAGFGLPLGIAPNTTYLPPVQAASEEARAAGKGLFDSSNACTPAARTEKTVQAVDDALALGTGDEDAAHRSYVAVAAALAAARSLIAEITDHPDYPWPEDLRKQLEQRRGRAQARKQQLTEMGADQDPAQRRAAEQREQAAAEQRAAEQRAAEQAAAEQREAEQRRAEAREQETVPEAPAQQQEQQQPAPAPRQESSTDDQGYGTDADYPGYHGPRCYAPGGKRWKPC</sequence>
<organism evidence="3 4">
    <name type="scientific">Rothia kristinae</name>
    <dbReference type="NCBI Taxonomy" id="37923"/>
    <lineage>
        <taxon>Bacteria</taxon>
        <taxon>Bacillati</taxon>
        <taxon>Actinomycetota</taxon>
        <taxon>Actinomycetes</taxon>
        <taxon>Micrococcales</taxon>
        <taxon>Micrococcaceae</taxon>
        <taxon>Rothia</taxon>
    </lineage>
</organism>
<evidence type="ECO:0000313" key="3">
    <source>
        <dbReference type="EMBL" id="OIJ35588.1"/>
    </source>
</evidence>
<accession>A0A1S2MZ31</accession>
<dbReference type="RefSeq" id="WP_075515097.1">
    <property type="nucleotide sequence ID" value="NZ_MODZ01000008.1"/>
</dbReference>
<reference evidence="3 4" key="1">
    <citation type="submission" date="2016-10" db="EMBL/GenBank/DDBJ databases">
        <title>Draft genome sequence of strain LCT isolated from the Shenzhou X spacecraft of China.</title>
        <authorList>
            <person name="Huang B."/>
        </authorList>
    </citation>
    <scope>NUCLEOTIDE SEQUENCE [LARGE SCALE GENOMIC DNA]</scope>
    <source>
        <strain evidence="3 4">LCT-H5</strain>
    </source>
</reference>
<dbReference type="SMART" id="SM00318">
    <property type="entry name" value="SNc"/>
    <property type="match status" value="1"/>
</dbReference>
<gene>
    <name evidence="3" type="ORF">BK826_07665</name>
</gene>
<dbReference type="Pfam" id="PF00565">
    <property type="entry name" value="SNase"/>
    <property type="match status" value="1"/>
</dbReference>
<comment type="caution">
    <text evidence="3">The sequence shown here is derived from an EMBL/GenBank/DDBJ whole genome shotgun (WGS) entry which is preliminary data.</text>
</comment>
<dbReference type="SUPFAM" id="SSF50199">
    <property type="entry name" value="Staphylococcal nuclease"/>
    <property type="match status" value="1"/>
</dbReference>
<dbReference type="PROSITE" id="PS01123">
    <property type="entry name" value="TNASE_1"/>
    <property type="match status" value="1"/>
</dbReference>
<feature type="domain" description="TNase-like" evidence="2">
    <location>
        <begin position="1"/>
        <end position="129"/>
    </location>
</feature>
<dbReference type="InterPro" id="IPR016071">
    <property type="entry name" value="Staphylococal_nuclease_OB-fold"/>
</dbReference>
<dbReference type="Proteomes" id="UP000179540">
    <property type="component" value="Unassembled WGS sequence"/>
</dbReference>
<evidence type="ECO:0000256" key="1">
    <source>
        <dbReference type="SAM" id="MobiDB-lite"/>
    </source>
</evidence>
<dbReference type="AlphaFoldDB" id="A0A1S2MZ31"/>
<dbReference type="Gene3D" id="2.40.50.90">
    <property type="match status" value="1"/>
</dbReference>
<feature type="region of interest" description="Disordered" evidence="1">
    <location>
        <begin position="198"/>
        <end position="320"/>
    </location>
</feature>
<dbReference type="GO" id="GO:0003676">
    <property type="term" value="F:nucleic acid binding"/>
    <property type="evidence" value="ECO:0007669"/>
    <property type="project" value="InterPro"/>
</dbReference>
<feature type="compositionally biased region" description="Low complexity" evidence="1">
    <location>
        <begin position="267"/>
        <end position="287"/>
    </location>
</feature>
<protein>
    <recommendedName>
        <fullName evidence="2">TNase-like domain-containing protein</fullName>
    </recommendedName>
</protein>
<dbReference type="EMBL" id="MODZ01000008">
    <property type="protein sequence ID" value="OIJ35588.1"/>
    <property type="molecule type" value="Genomic_DNA"/>
</dbReference>
<dbReference type="GO" id="GO:0004518">
    <property type="term" value="F:nuclease activity"/>
    <property type="evidence" value="ECO:0007669"/>
    <property type="project" value="InterPro"/>
</dbReference>
<dbReference type="PROSITE" id="PS50830">
    <property type="entry name" value="TNASE_3"/>
    <property type="match status" value="1"/>
</dbReference>
<evidence type="ECO:0000313" key="4">
    <source>
        <dbReference type="Proteomes" id="UP000179540"/>
    </source>
</evidence>
<feature type="compositionally biased region" description="Basic and acidic residues" evidence="1">
    <location>
        <begin position="250"/>
        <end position="265"/>
    </location>
</feature>
<evidence type="ECO:0000259" key="2">
    <source>
        <dbReference type="PROSITE" id="PS50830"/>
    </source>
</evidence>
<dbReference type="InterPro" id="IPR002071">
    <property type="entry name" value="Thermonucl_AS"/>
</dbReference>
<proteinExistence type="predicted"/>
<feature type="compositionally biased region" description="Basic and acidic residues" evidence="1">
    <location>
        <begin position="220"/>
        <end position="243"/>
    </location>
</feature>
<dbReference type="InterPro" id="IPR035437">
    <property type="entry name" value="SNase_OB-fold_sf"/>
</dbReference>
<name>A0A1S2MZ31_9MICC</name>